<dbReference type="Pfam" id="PF01968">
    <property type="entry name" value="Hydantoinase_A"/>
    <property type="match status" value="1"/>
</dbReference>
<feature type="domain" description="Hydantoinase A/oxoprolinase" evidence="1">
    <location>
        <begin position="2"/>
        <end position="44"/>
    </location>
</feature>
<dbReference type="GO" id="GO:0016787">
    <property type="term" value="F:hydrolase activity"/>
    <property type="evidence" value="ECO:0007669"/>
    <property type="project" value="InterPro"/>
</dbReference>
<dbReference type="OrthoDB" id="3643at2759"/>
<gene>
    <name evidence="2" type="ORF">K435DRAFT_694170</name>
</gene>
<keyword evidence="3" id="KW-1185">Reference proteome</keyword>
<evidence type="ECO:0000313" key="3">
    <source>
        <dbReference type="Proteomes" id="UP000297245"/>
    </source>
</evidence>
<dbReference type="InterPro" id="IPR002821">
    <property type="entry name" value="Hydantoinase_A"/>
</dbReference>
<accession>A0A4V4HBY2</accession>
<evidence type="ECO:0000313" key="2">
    <source>
        <dbReference type="EMBL" id="THU81145.1"/>
    </source>
</evidence>
<dbReference type="EMBL" id="ML179836">
    <property type="protein sequence ID" value="THU81145.1"/>
    <property type="molecule type" value="Genomic_DNA"/>
</dbReference>
<sequence>GPLVLTDANILLGRLISNFFPNIFDKAEKEPLDEDASRKAFEKVVRRVD</sequence>
<reference evidence="2 3" key="1">
    <citation type="journal article" date="2019" name="Nat. Ecol. Evol.">
        <title>Megaphylogeny resolves global patterns of mushroom evolution.</title>
        <authorList>
            <person name="Varga T."/>
            <person name="Krizsan K."/>
            <person name="Foldi C."/>
            <person name="Dima B."/>
            <person name="Sanchez-Garcia M."/>
            <person name="Sanchez-Ramirez S."/>
            <person name="Szollosi G.J."/>
            <person name="Szarkandi J.G."/>
            <person name="Papp V."/>
            <person name="Albert L."/>
            <person name="Andreopoulos W."/>
            <person name="Angelini C."/>
            <person name="Antonin V."/>
            <person name="Barry K.W."/>
            <person name="Bougher N.L."/>
            <person name="Buchanan P."/>
            <person name="Buyck B."/>
            <person name="Bense V."/>
            <person name="Catcheside P."/>
            <person name="Chovatia M."/>
            <person name="Cooper J."/>
            <person name="Damon W."/>
            <person name="Desjardin D."/>
            <person name="Finy P."/>
            <person name="Geml J."/>
            <person name="Haridas S."/>
            <person name="Hughes K."/>
            <person name="Justo A."/>
            <person name="Karasinski D."/>
            <person name="Kautmanova I."/>
            <person name="Kiss B."/>
            <person name="Kocsube S."/>
            <person name="Kotiranta H."/>
            <person name="LaButti K.M."/>
            <person name="Lechner B.E."/>
            <person name="Liimatainen K."/>
            <person name="Lipzen A."/>
            <person name="Lukacs Z."/>
            <person name="Mihaltcheva S."/>
            <person name="Morgado L.N."/>
            <person name="Niskanen T."/>
            <person name="Noordeloos M.E."/>
            <person name="Ohm R.A."/>
            <person name="Ortiz-Santana B."/>
            <person name="Ovrebo C."/>
            <person name="Racz N."/>
            <person name="Riley R."/>
            <person name="Savchenko A."/>
            <person name="Shiryaev A."/>
            <person name="Soop K."/>
            <person name="Spirin V."/>
            <person name="Szebenyi C."/>
            <person name="Tomsovsky M."/>
            <person name="Tulloss R.E."/>
            <person name="Uehling J."/>
            <person name="Grigoriev I.V."/>
            <person name="Vagvolgyi C."/>
            <person name="Papp T."/>
            <person name="Martin F.M."/>
            <person name="Miettinen O."/>
            <person name="Hibbett D.S."/>
            <person name="Nagy L.G."/>
        </authorList>
    </citation>
    <scope>NUCLEOTIDE SEQUENCE [LARGE SCALE GENOMIC DNA]</scope>
    <source>
        <strain evidence="2 3">CBS 962.96</strain>
    </source>
</reference>
<name>A0A4V4HBY2_DENBC</name>
<dbReference type="Proteomes" id="UP000297245">
    <property type="component" value="Unassembled WGS sequence"/>
</dbReference>
<proteinExistence type="predicted"/>
<feature type="non-terminal residue" evidence="2">
    <location>
        <position position="1"/>
    </location>
</feature>
<protein>
    <recommendedName>
        <fullName evidence="1">Hydantoinase A/oxoprolinase domain-containing protein</fullName>
    </recommendedName>
</protein>
<organism evidence="2 3">
    <name type="scientific">Dendrothele bispora (strain CBS 962.96)</name>
    <dbReference type="NCBI Taxonomy" id="1314807"/>
    <lineage>
        <taxon>Eukaryota</taxon>
        <taxon>Fungi</taxon>
        <taxon>Dikarya</taxon>
        <taxon>Basidiomycota</taxon>
        <taxon>Agaricomycotina</taxon>
        <taxon>Agaricomycetes</taxon>
        <taxon>Agaricomycetidae</taxon>
        <taxon>Agaricales</taxon>
        <taxon>Agaricales incertae sedis</taxon>
        <taxon>Dendrothele</taxon>
    </lineage>
</organism>
<evidence type="ECO:0000259" key="1">
    <source>
        <dbReference type="Pfam" id="PF01968"/>
    </source>
</evidence>
<dbReference type="AlphaFoldDB" id="A0A4V4HBY2"/>